<accession>A0A1V6Y9P5</accession>
<dbReference type="SUPFAM" id="SSF53383">
    <property type="entry name" value="PLP-dependent transferases"/>
    <property type="match status" value="1"/>
</dbReference>
<evidence type="ECO:0000256" key="9">
    <source>
        <dbReference type="RuleBase" id="RU361171"/>
    </source>
</evidence>
<dbReference type="Gene3D" id="4.10.280.50">
    <property type="match status" value="1"/>
</dbReference>
<dbReference type="PANTHER" id="PTHR43321">
    <property type="entry name" value="GLUTAMATE DECARBOXYLASE"/>
    <property type="match status" value="1"/>
</dbReference>
<evidence type="ECO:0000256" key="6">
    <source>
        <dbReference type="ARBA" id="ARBA00048868"/>
    </source>
</evidence>
<dbReference type="GO" id="GO:0005829">
    <property type="term" value="C:cytosol"/>
    <property type="evidence" value="ECO:0007669"/>
    <property type="project" value="TreeGrafter"/>
</dbReference>
<proteinExistence type="inferred from homology"/>
<dbReference type="STRING" id="60175.A0A1V6Y9P5"/>
<dbReference type="Gene3D" id="3.40.640.10">
    <property type="entry name" value="Type I PLP-dependent aspartate aminotransferase-like (Major domain)"/>
    <property type="match status" value="1"/>
</dbReference>
<gene>
    <name evidence="10" type="ORF">PENNAL_c0029G02647</name>
</gene>
<keyword evidence="9" id="KW-0210">Decarboxylase</keyword>
<dbReference type="Gene3D" id="3.90.1150.160">
    <property type="match status" value="1"/>
</dbReference>
<keyword evidence="5 8" id="KW-0456">Lyase</keyword>
<dbReference type="InterPro" id="IPR015424">
    <property type="entry name" value="PyrdxlP-dep_Trfase"/>
</dbReference>
<protein>
    <recommendedName>
        <fullName evidence="3 9">Glutamate decarboxylase</fullName>
        <ecNumber evidence="3 9">4.1.1.15</ecNumber>
    </recommendedName>
</protein>
<evidence type="ECO:0000313" key="11">
    <source>
        <dbReference type="Proteomes" id="UP000191691"/>
    </source>
</evidence>
<evidence type="ECO:0000256" key="7">
    <source>
        <dbReference type="PIRSR" id="PIRSR602129-50"/>
    </source>
</evidence>
<dbReference type="FunFam" id="3.40.640.10:FF:000017">
    <property type="entry name" value="Glutamate decarboxylase"/>
    <property type="match status" value="1"/>
</dbReference>
<evidence type="ECO:0000256" key="2">
    <source>
        <dbReference type="ARBA" id="ARBA00009533"/>
    </source>
</evidence>
<dbReference type="Pfam" id="PF00282">
    <property type="entry name" value="Pyridoxal_deC"/>
    <property type="match status" value="1"/>
</dbReference>
<dbReference type="EMBL" id="MOOB01000029">
    <property type="protein sequence ID" value="OQE84101.1"/>
    <property type="molecule type" value="Genomic_DNA"/>
</dbReference>
<evidence type="ECO:0000256" key="4">
    <source>
        <dbReference type="ARBA" id="ARBA00022898"/>
    </source>
</evidence>
<dbReference type="GO" id="GO:0006538">
    <property type="term" value="P:L-glutamate catabolic process"/>
    <property type="evidence" value="ECO:0007669"/>
    <property type="project" value="TreeGrafter"/>
</dbReference>
<keyword evidence="4 7" id="KW-0663">Pyridoxal phosphate</keyword>
<dbReference type="InterPro" id="IPR015421">
    <property type="entry name" value="PyrdxlP-dep_Trfase_major"/>
</dbReference>
<reference evidence="11" key="1">
    <citation type="journal article" date="2017" name="Nat. Microbiol.">
        <title>Global analysis of biosynthetic gene clusters reveals vast potential of secondary metabolite production in Penicillium species.</title>
        <authorList>
            <person name="Nielsen J.C."/>
            <person name="Grijseels S."/>
            <person name="Prigent S."/>
            <person name="Ji B."/>
            <person name="Dainat J."/>
            <person name="Nielsen K.F."/>
            <person name="Frisvad J.C."/>
            <person name="Workman M."/>
            <person name="Nielsen J."/>
        </authorList>
    </citation>
    <scope>NUCLEOTIDE SEQUENCE [LARGE SCALE GENOMIC DNA]</scope>
    <source>
        <strain evidence="11">IBT 13039</strain>
    </source>
</reference>
<dbReference type="GO" id="GO:0004351">
    <property type="term" value="F:glutamate decarboxylase activity"/>
    <property type="evidence" value="ECO:0007669"/>
    <property type="project" value="UniProtKB-EC"/>
</dbReference>
<dbReference type="NCBIfam" id="TIGR01788">
    <property type="entry name" value="Glu-decarb-GAD"/>
    <property type="match status" value="1"/>
</dbReference>
<comment type="catalytic activity">
    <reaction evidence="6 9">
        <text>L-glutamate + H(+) = 4-aminobutanoate + CO2</text>
        <dbReference type="Rhea" id="RHEA:17785"/>
        <dbReference type="ChEBI" id="CHEBI:15378"/>
        <dbReference type="ChEBI" id="CHEBI:16526"/>
        <dbReference type="ChEBI" id="CHEBI:29985"/>
        <dbReference type="ChEBI" id="CHEBI:59888"/>
        <dbReference type="EC" id="4.1.1.15"/>
    </reaction>
</comment>
<dbReference type="OMA" id="PCTETRY"/>
<feature type="modified residue" description="N6-(pyridoxal phosphate)lysine" evidence="7">
    <location>
        <position position="234"/>
    </location>
</feature>
<dbReference type="AlphaFoldDB" id="A0A1V6Y9P5"/>
<dbReference type="InterPro" id="IPR010107">
    <property type="entry name" value="Glutamate_decarboxylase"/>
</dbReference>
<keyword evidence="11" id="KW-1185">Reference proteome</keyword>
<evidence type="ECO:0000256" key="1">
    <source>
        <dbReference type="ARBA" id="ARBA00001933"/>
    </source>
</evidence>
<comment type="cofactor">
    <cofactor evidence="1 7 8">
        <name>pyridoxal 5'-phosphate</name>
        <dbReference type="ChEBI" id="CHEBI:597326"/>
    </cofactor>
</comment>
<evidence type="ECO:0000256" key="5">
    <source>
        <dbReference type="ARBA" id="ARBA00023239"/>
    </source>
</evidence>
<comment type="similarity">
    <text evidence="2 8">Belongs to the group II decarboxylase family.</text>
</comment>
<dbReference type="InterPro" id="IPR002129">
    <property type="entry name" value="PyrdxlP-dep_de-COase"/>
</dbReference>
<comment type="caution">
    <text evidence="10">The sequence shown here is derived from an EMBL/GenBank/DDBJ whole genome shotgun (WGS) entry which is preliminary data.</text>
</comment>
<evidence type="ECO:0000313" key="10">
    <source>
        <dbReference type="EMBL" id="OQE84101.1"/>
    </source>
</evidence>
<name>A0A1V6Y9P5_PENNA</name>
<sequence length="450" mass="50192">MPKDAAYQLIKDDLTLDGEPILNLASFVTTYMEDEALKLLAESANKNIIDQEEYSKSVEIEHRCLNILADLFHSPISDGAPTAFGTSCIGSSEAIMIATLAMKKRWEINRKAQGKDASNPNLIMSSGVQVCWEKFNITEKLVPCTETRYVIDPGQAVDMIDENTIGICAILGTTYTGQYEDVQAISKLLSKRGLDTPIHVDAASGGFVAPFVNPDLVWDFKLPNVVSINVSGHKYGLVYPGIGWALWRSPEYLPEELVFNIDYLGAEQLNFTLNFSKPASHIIAQYYQLIRLGRSGYTSIMRNLTRTADYLTSQLKEMGFVIMSEGGGRGLPVVVFRLSSTQNAFLDEWALARKLRERGWIVPAYTMAADFETMGMMRIVVRTDFSMGRCMSLVQDVRDSLGALAGLEIQNIQRYQALVQSYVTVSWKNCVDRACSQVVSQETEKEMDKI</sequence>
<organism evidence="10 11">
    <name type="scientific">Penicillium nalgiovense</name>
    <dbReference type="NCBI Taxonomy" id="60175"/>
    <lineage>
        <taxon>Eukaryota</taxon>
        <taxon>Fungi</taxon>
        <taxon>Dikarya</taxon>
        <taxon>Ascomycota</taxon>
        <taxon>Pezizomycotina</taxon>
        <taxon>Eurotiomycetes</taxon>
        <taxon>Eurotiomycetidae</taxon>
        <taxon>Eurotiales</taxon>
        <taxon>Aspergillaceae</taxon>
        <taxon>Penicillium</taxon>
    </lineage>
</organism>
<dbReference type="GO" id="GO:0030170">
    <property type="term" value="F:pyridoxal phosphate binding"/>
    <property type="evidence" value="ECO:0007669"/>
    <property type="project" value="InterPro"/>
</dbReference>
<evidence type="ECO:0000256" key="8">
    <source>
        <dbReference type="RuleBase" id="RU000382"/>
    </source>
</evidence>
<dbReference type="PANTHER" id="PTHR43321:SF6">
    <property type="entry name" value="GLUTAMATE DECARBOXYLASE"/>
    <property type="match status" value="1"/>
</dbReference>
<dbReference type="EC" id="4.1.1.15" evidence="3 9"/>
<dbReference type="Proteomes" id="UP000191691">
    <property type="component" value="Unassembled WGS sequence"/>
</dbReference>
<evidence type="ECO:0000256" key="3">
    <source>
        <dbReference type="ARBA" id="ARBA00012421"/>
    </source>
</evidence>